<dbReference type="Pfam" id="PF21922">
    <property type="entry name" value="PBP_dimer_2"/>
    <property type="match status" value="1"/>
</dbReference>
<dbReference type="Proteomes" id="UP000194903">
    <property type="component" value="Unassembled WGS sequence"/>
</dbReference>
<feature type="domain" description="Penicillin-binding protein transpeptidase" evidence="2">
    <location>
        <begin position="150"/>
        <end position="440"/>
    </location>
</feature>
<dbReference type="SUPFAM" id="SSF56601">
    <property type="entry name" value="beta-lactamase/transpeptidase-like"/>
    <property type="match status" value="1"/>
</dbReference>
<gene>
    <name evidence="4" type="ORF">CBW42_04445</name>
</gene>
<dbReference type="GO" id="GO:0071555">
    <property type="term" value="P:cell wall organization"/>
    <property type="evidence" value="ECO:0007669"/>
    <property type="project" value="TreeGrafter"/>
</dbReference>
<proteinExistence type="predicted"/>
<dbReference type="InterPro" id="IPR050515">
    <property type="entry name" value="Beta-lactam/transpept"/>
</dbReference>
<dbReference type="GO" id="GO:0005886">
    <property type="term" value="C:plasma membrane"/>
    <property type="evidence" value="ECO:0007669"/>
    <property type="project" value="TreeGrafter"/>
</dbReference>
<sequence length="471" mass="50872">MEGGTTPIMKPSFKKRVQCIQTAFLLCAIAVGVGLVWTTLGNPESREAAAAETAQRTYLRGTIYDRDGKAINYSEEVNGTRKYTGGRAFSTVTGYFSRIYGTTGIEKTFNTELVSSKCKGDTKKGHDITLTLDRDLQNAAYDSISNIAEGAAVVLDAQTGEILALASTPTYEPETLEDNWSELCSVDGLFLPNAYKSTFAPGSDFKIITACAVIDNGVADTTVNDQGSYTFKNGQTITNYDSRAFGEIDLDGAIKNSSNVYFITKALEMGSDKLEASLRKFLLGEDIQLDFTTLSSNLDFEDYRDEVVGSIAFGQGKTEVTPLYMAMAAQAIGNDGVMLKPYMIQSIDTGDGKNVTTGQTTELTTVTSKETADQVTSAMTLAAEHYGFDYVGPEGWDIAAKTGTAQTGTNTNAWIVTFAPSENPKYVVVVMAAHQGHDGIYYKDSVDQLYDALVDYDQSQNSSSNSSNSDE</sequence>
<keyword evidence="1" id="KW-0812">Transmembrane</keyword>
<dbReference type="InterPro" id="IPR054120">
    <property type="entry name" value="PBPA_dimer"/>
</dbReference>
<dbReference type="PANTHER" id="PTHR30627">
    <property type="entry name" value="PEPTIDOGLYCAN D,D-TRANSPEPTIDASE"/>
    <property type="match status" value="1"/>
</dbReference>
<name>A0A252F505_9FIRM</name>
<keyword evidence="1" id="KW-1133">Transmembrane helix</keyword>
<evidence type="ECO:0000259" key="3">
    <source>
        <dbReference type="Pfam" id="PF21922"/>
    </source>
</evidence>
<protein>
    <submittedName>
        <fullName evidence="4">Uncharacterized protein</fullName>
    </submittedName>
</protein>
<feature type="domain" description="Penicillin binding protein A dimerisation" evidence="3">
    <location>
        <begin position="60"/>
        <end position="116"/>
    </location>
</feature>
<dbReference type="AlphaFoldDB" id="A0A252F505"/>
<dbReference type="Gene3D" id="3.40.710.10">
    <property type="entry name" value="DD-peptidase/beta-lactamase superfamily"/>
    <property type="match status" value="1"/>
</dbReference>
<reference evidence="4 5" key="1">
    <citation type="submission" date="2017-05" db="EMBL/GenBank/DDBJ databases">
        <title>Butyricicoccus porcorum sp. nov. a butyrate-producing bacterium from the swine intestinal tract.</title>
        <authorList>
            <person name="Trachsel J."/>
            <person name="Humphrey S."/>
            <person name="Allen H.K."/>
        </authorList>
    </citation>
    <scope>NUCLEOTIDE SEQUENCE [LARGE SCALE GENOMIC DNA]</scope>
    <source>
        <strain evidence="4">BB10</strain>
    </source>
</reference>
<evidence type="ECO:0000259" key="2">
    <source>
        <dbReference type="Pfam" id="PF00905"/>
    </source>
</evidence>
<evidence type="ECO:0000256" key="1">
    <source>
        <dbReference type="SAM" id="Phobius"/>
    </source>
</evidence>
<feature type="transmembrane region" description="Helical" evidence="1">
    <location>
        <begin position="20"/>
        <end position="40"/>
    </location>
</feature>
<evidence type="ECO:0000313" key="4">
    <source>
        <dbReference type="EMBL" id="OUM20847.1"/>
    </source>
</evidence>
<dbReference type="GO" id="GO:0071972">
    <property type="term" value="F:peptidoglycan L,D-transpeptidase activity"/>
    <property type="evidence" value="ECO:0007669"/>
    <property type="project" value="TreeGrafter"/>
</dbReference>
<comment type="caution">
    <text evidence="4">The sequence shown here is derived from an EMBL/GenBank/DDBJ whole genome shotgun (WGS) entry which is preliminary data.</text>
</comment>
<dbReference type="Pfam" id="PF00905">
    <property type="entry name" value="Transpeptidase"/>
    <property type="match status" value="1"/>
</dbReference>
<organism evidence="4 5">
    <name type="scientific">Butyricicoccus porcorum</name>
    <dbReference type="NCBI Taxonomy" id="1945634"/>
    <lineage>
        <taxon>Bacteria</taxon>
        <taxon>Bacillati</taxon>
        <taxon>Bacillota</taxon>
        <taxon>Clostridia</taxon>
        <taxon>Eubacteriales</taxon>
        <taxon>Butyricicoccaceae</taxon>
        <taxon>Butyricicoccus</taxon>
    </lineage>
</organism>
<dbReference type="InterPro" id="IPR001460">
    <property type="entry name" value="PCN-bd_Tpept"/>
</dbReference>
<accession>A0A252F505</accession>
<evidence type="ECO:0000313" key="5">
    <source>
        <dbReference type="Proteomes" id="UP000194903"/>
    </source>
</evidence>
<dbReference type="InterPro" id="IPR012338">
    <property type="entry name" value="Beta-lactam/transpept-like"/>
</dbReference>
<dbReference type="Gene3D" id="3.90.1310.10">
    <property type="entry name" value="Penicillin-binding protein 2a (Domain 2)"/>
    <property type="match status" value="1"/>
</dbReference>
<dbReference type="PANTHER" id="PTHR30627:SF24">
    <property type="entry name" value="PENICILLIN-BINDING PROTEIN 4B"/>
    <property type="match status" value="1"/>
</dbReference>
<keyword evidence="1" id="KW-0472">Membrane</keyword>
<keyword evidence="5" id="KW-1185">Reference proteome</keyword>
<dbReference type="GO" id="GO:0008658">
    <property type="term" value="F:penicillin binding"/>
    <property type="evidence" value="ECO:0007669"/>
    <property type="project" value="InterPro"/>
</dbReference>
<dbReference type="OrthoDB" id="9766847at2"/>
<dbReference type="EMBL" id="NHOC01000004">
    <property type="protein sequence ID" value="OUM20847.1"/>
    <property type="molecule type" value="Genomic_DNA"/>
</dbReference>